<gene>
    <name evidence="2" type="ORF">E5352_03055</name>
</gene>
<evidence type="ECO:0000313" key="2">
    <source>
        <dbReference type="EMBL" id="TGY36487.1"/>
    </source>
</evidence>
<reference evidence="2 3" key="1">
    <citation type="submission" date="2019-04" db="EMBL/GenBank/DDBJ databases">
        <title>Microbes associate with the intestines of laboratory mice.</title>
        <authorList>
            <person name="Navarre W."/>
            <person name="Wong E."/>
            <person name="Huang K."/>
            <person name="Tropini C."/>
            <person name="Ng K."/>
            <person name="Yu B."/>
        </authorList>
    </citation>
    <scope>NUCLEOTIDE SEQUENCE [LARGE SCALE GENOMIC DNA]</scope>
    <source>
        <strain evidence="2 3">NM62_B4-13</strain>
    </source>
</reference>
<organism evidence="2 3">
    <name type="scientific">Stenotrophomonas maltophilia</name>
    <name type="common">Pseudomonas maltophilia</name>
    <name type="synonym">Xanthomonas maltophilia</name>
    <dbReference type="NCBI Taxonomy" id="40324"/>
    <lineage>
        <taxon>Bacteria</taxon>
        <taxon>Pseudomonadati</taxon>
        <taxon>Pseudomonadota</taxon>
        <taxon>Gammaproteobacteria</taxon>
        <taxon>Lysobacterales</taxon>
        <taxon>Lysobacteraceae</taxon>
        <taxon>Stenotrophomonas</taxon>
        <taxon>Stenotrophomonas maltophilia group</taxon>
    </lineage>
</organism>
<proteinExistence type="predicted"/>
<dbReference type="InterPro" id="IPR012334">
    <property type="entry name" value="Pectin_lyas_fold"/>
</dbReference>
<feature type="chain" id="PRO_5020366902" description="Pectate lyase" evidence="1">
    <location>
        <begin position="20"/>
        <end position="560"/>
    </location>
</feature>
<dbReference type="EMBL" id="SRYW01000002">
    <property type="protein sequence ID" value="TGY36487.1"/>
    <property type="molecule type" value="Genomic_DNA"/>
</dbReference>
<comment type="caution">
    <text evidence="2">The sequence shown here is derived from an EMBL/GenBank/DDBJ whole genome shotgun (WGS) entry which is preliminary data.</text>
</comment>
<name>A0A4S2D4J4_STEMA</name>
<dbReference type="Gene3D" id="2.160.20.10">
    <property type="entry name" value="Single-stranded right-handed beta-helix, Pectin lyase-like"/>
    <property type="match status" value="1"/>
</dbReference>
<keyword evidence="1" id="KW-0732">Signal</keyword>
<dbReference type="Proteomes" id="UP000306631">
    <property type="component" value="Unassembled WGS sequence"/>
</dbReference>
<accession>A0A4S2D4J4</accession>
<protein>
    <recommendedName>
        <fullName evidence="4">Pectate lyase</fullName>
    </recommendedName>
</protein>
<evidence type="ECO:0008006" key="4">
    <source>
        <dbReference type="Google" id="ProtNLM"/>
    </source>
</evidence>
<feature type="signal peptide" evidence="1">
    <location>
        <begin position="1"/>
        <end position="19"/>
    </location>
</feature>
<evidence type="ECO:0000256" key="1">
    <source>
        <dbReference type="SAM" id="SignalP"/>
    </source>
</evidence>
<dbReference type="AlphaFoldDB" id="A0A4S2D4J4"/>
<dbReference type="OrthoDB" id="188639at2"/>
<sequence length="560" mass="59842">MAALALIAFAACAPTVLHAADGPGSTAFFTHPIDTAADAPLVAPGSNGRLHYGMYRERGGTQARHIVPDFSRAGYRGGGVALPAPASLPVRVVLAPSAGGDDHARIQQAIDTVSARTPDARGMRGVVLLTRGRYTVSNGLVIRSGGVVLRGEGRGSNGTIIRSTYTGRQGRIIEVGNREPSRLVDTAGLPSSTISAAFVPVGAIRVPLASTAGYREGDTLILRRTPNAAWLGADGIDTARYGWTTEGFAMDYARVVAAVDRDALVLDAPVVDAIERRFGGGTVYRVAVQRIGEVGIEDLRLEGNPHTGTAAGTPDSGPYTAIRFNGVRDSWVRNVTLRYVSHGITAHDGAHFNTFQDLAYLDPRYGQTEGMRRYAYNYEGNASFNLTQRCYAEHARHSVVTGALTPGPNVFLDCLAVDGTNDSGPHHRWATGTLYDNTRDTQLRAQNRRRSGSGHGWAGAQQMFWNTGSAHYVLQAPPHAMNWSVGEIGNAVPGKFQPEEPAGIVEHPSQVVIPRSLYLQQLQDRLGAGAVEAVTTPAQRRGRVWEALACQPDACPGDRK</sequence>
<dbReference type="SUPFAM" id="SSF51126">
    <property type="entry name" value="Pectin lyase-like"/>
    <property type="match status" value="1"/>
</dbReference>
<evidence type="ECO:0000313" key="3">
    <source>
        <dbReference type="Proteomes" id="UP000306631"/>
    </source>
</evidence>
<dbReference type="RefSeq" id="WP_136003270.1">
    <property type="nucleotide sequence ID" value="NZ_SRYW01000002.1"/>
</dbReference>
<dbReference type="InterPro" id="IPR011050">
    <property type="entry name" value="Pectin_lyase_fold/virulence"/>
</dbReference>